<dbReference type="PANTHER" id="PTHR48258">
    <property type="entry name" value="DUF4218 DOMAIN-CONTAINING PROTEIN-RELATED"/>
    <property type="match status" value="1"/>
</dbReference>
<reference evidence="2" key="1">
    <citation type="submission" date="2020-06" db="EMBL/GenBank/DDBJ databases">
        <authorList>
            <person name="Li T."/>
            <person name="Hu X."/>
            <person name="Zhang T."/>
            <person name="Song X."/>
            <person name="Zhang H."/>
            <person name="Dai N."/>
            <person name="Sheng W."/>
            <person name="Hou X."/>
            <person name="Wei L."/>
        </authorList>
    </citation>
    <scope>NUCLEOTIDE SEQUENCE</scope>
    <source>
        <strain evidence="2">K16</strain>
        <tissue evidence="2">Leaf</tissue>
    </source>
</reference>
<organism evidence="2 3">
    <name type="scientific">Sesamum angolense</name>
    <dbReference type="NCBI Taxonomy" id="2727404"/>
    <lineage>
        <taxon>Eukaryota</taxon>
        <taxon>Viridiplantae</taxon>
        <taxon>Streptophyta</taxon>
        <taxon>Embryophyta</taxon>
        <taxon>Tracheophyta</taxon>
        <taxon>Spermatophyta</taxon>
        <taxon>Magnoliopsida</taxon>
        <taxon>eudicotyledons</taxon>
        <taxon>Gunneridae</taxon>
        <taxon>Pentapetalae</taxon>
        <taxon>asterids</taxon>
        <taxon>lamiids</taxon>
        <taxon>Lamiales</taxon>
        <taxon>Pedaliaceae</taxon>
        <taxon>Sesamum</taxon>
    </lineage>
</organism>
<reference evidence="2" key="2">
    <citation type="journal article" date="2024" name="Plant">
        <title>Genomic evolution and insights into agronomic trait innovations of Sesamum species.</title>
        <authorList>
            <person name="Miao H."/>
            <person name="Wang L."/>
            <person name="Qu L."/>
            <person name="Liu H."/>
            <person name="Sun Y."/>
            <person name="Le M."/>
            <person name="Wang Q."/>
            <person name="Wei S."/>
            <person name="Zheng Y."/>
            <person name="Lin W."/>
            <person name="Duan Y."/>
            <person name="Cao H."/>
            <person name="Xiong S."/>
            <person name="Wang X."/>
            <person name="Wei L."/>
            <person name="Li C."/>
            <person name="Ma Q."/>
            <person name="Ju M."/>
            <person name="Zhao R."/>
            <person name="Li G."/>
            <person name="Mu C."/>
            <person name="Tian Q."/>
            <person name="Mei H."/>
            <person name="Zhang T."/>
            <person name="Gao T."/>
            <person name="Zhang H."/>
        </authorList>
    </citation>
    <scope>NUCLEOTIDE SEQUENCE</scope>
    <source>
        <strain evidence="2">K16</strain>
    </source>
</reference>
<gene>
    <name evidence="2" type="ORF">Sango_1565300</name>
</gene>
<evidence type="ECO:0000259" key="1">
    <source>
        <dbReference type="Pfam" id="PF13960"/>
    </source>
</evidence>
<dbReference type="AlphaFoldDB" id="A0AAE1WQA0"/>
<dbReference type="PANTHER" id="PTHR48258:SF4">
    <property type="entry name" value="DUF4216 DOMAIN-CONTAINING PROTEIN"/>
    <property type="match status" value="1"/>
</dbReference>
<name>A0AAE1WQA0_9LAMI</name>
<dbReference type="Pfam" id="PF02992">
    <property type="entry name" value="Transposase_21"/>
    <property type="match status" value="1"/>
</dbReference>
<protein>
    <recommendedName>
        <fullName evidence="1">DUF4218 domain-containing protein</fullName>
    </recommendedName>
</protein>
<dbReference type="InterPro" id="IPR025452">
    <property type="entry name" value="DUF4218"/>
</dbReference>
<proteinExistence type="predicted"/>
<dbReference type="Pfam" id="PF13960">
    <property type="entry name" value="DUF4218"/>
    <property type="match status" value="1"/>
</dbReference>
<dbReference type="Proteomes" id="UP001289374">
    <property type="component" value="Unassembled WGS sequence"/>
</dbReference>
<sequence>MWFRDYSCEALVADTWLFFVADYVAEHMTCLISKIDNQELCMIPSSDEIWNTVFARVEEKMHELSSNVCPNLKNALASSLTATKLWSTFSRNVTNKQKEAILEILQMLECDHRAKHLGLYPFICVLDGAPNDGTRSSPTYAGSNSYYGGSPCDYVSRLADQFPDVVPVADQLLWNGSTQSQLGVVSELVDIKVDGPIFERIYDRVSLWVDHILPHDHTLPLNYYNTKKLIKDLDLPMEKIDASKPRNVRLGLCTDGFAPHEQYGRTVIDRGVVEFVACGILMRECAKDKTFTMRVMLMWTVNDLPVYGIAYGWSTTSVIGCPELRLHGMKRYDCHVFMQKLIPIAFCEILPESVWSVLTEVSLLFQILCSTMLDVNKVQELEASAETILCNHEKIFPPTFFDSMEHLIVHLPYEARVRGPVQYRPRRNDDLTMNDTCIQQSLFNYPGRASGVSKKRWLSGSERHLIVMYILTNCEVVTPYYGSFLKELYDHHHSKDPIIEELVATQFKDWFKRCVSEIQLNYIDNELLKLYYWGPTAEITTFEYYFVSGYNFHSERHSMGKSSLNCGMCVAFHIQTRTITSMGFSKR</sequence>
<dbReference type="InterPro" id="IPR004242">
    <property type="entry name" value="Transposase_21"/>
</dbReference>
<keyword evidence="3" id="KW-1185">Reference proteome</keyword>
<dbReference type="EMBL" id="JACGWL010000008">
    <property type="protein sequence ID" value="KAK4397287.1"/>
    <property type="molecule type" value="Genomic_DNA"/>
</dbReference>
<accession>A0AAE1WQA0</accession>
<comment type="caution">
    <text evidence="2">The sequence shown here is derived from an EMBL/GenBank/DDBJ whole genome shotgun (WGS) entry which is preliminary data.</text>
</comment>
<evidence type="ECO:0000313" key="2">
    <source>
        <dbReference type="EMBL" id="KAK4397287.1"/>
    </source>
</evidence>
<feature type="domain" description="DUF4218" evidence="1">
    <location>
        <begin position="368"/>
        <end position="424"/>
    </location>
</feature>
<evidence type="ECO:0000313" key="3">
    <source>
        <dbReference type="Proteomes" id="UP001289374"/>
    </source>
</evidence>